<evidence type="ECO:0008006" key="5">
    <source>
        <dbReference type="Google" id="ProtNLM"/>
    </source>
</evidence>
<keyword evidence="1" id="KW-0732">Signal</keyword>
<keyword evidence="4" id="KW-1185">Reference proteome</keyword>
<dbReference type="RefSeq" id="WP_405451962.1">
    <property type="nucleotide sequence ID" value="NZ_CP108164.1"/>
</dbReference>
<organism evidence="3 4">
    <name type="scientific">Streptomyces achromogenes</name>
    <dbReference type="NCBI Taxonomy" id="67255"/>
    <lineage>
        <taxon>Bacteria</taxon>
        <taxon>Bacillati</taxon>
        <taxon>Actinomycetota</taxon>
        <taxon>Actinomycetes</taxon>
        <taxon>Kitasatosporales</taxon>
        <taxon>Streptomycetaceae</taxon>
        <taxon>Streptomyces</taxon>
    </lineage>
</organism>
<dbReference type="InterPro" id="IPR029050">
    <property type="entry name" value="Immunoprotect_excell_Ig-like"/>
</dbReference>
<reference evidence="3 4" key="1">
    <citation type="submission" date="2022-10" db="EMBL/GenBank/DDBJ databases">
        <title>The complete genomes of actinobacterial strains from the NBC collection.</title>
        <authorList>
            <person name="Joergensen T.S."/>
            <person name="Alvarez Arevalo M."/>
            <person name="Sterndorff E.B."/>
            <person name="Faurdal D."/>
            <person name="Vuksanovic O."/>
            <person name="Mourched A.-S."/>
            <person name="Charusanti P."/>
            <person name="Shaw S."/>
            <person name="Blin K."/>
            <person name="Weber T."/>
        </authorList>
    </citation>
    <scope>NUCLEOTIDE SEQUENCE [LARGE SCALE GENOMIC DNA]</scope>
    <source>
        <strain evidence="3 4">NBC_00156</strain>
    </source>
</reference>
<feature type="compositionally biased region" description="Pro residues" evidence="2">
    <location>
        <begin position="1"/>
        <end position="25"/>
    </location>
</feature>
<sequence>MSTDFTPPPMPGYGPPVPPPPPVPPRKSRTALIAVAAAVVAATVSALVTVGVGGDAEAEPAPTVTVTETAAADADGARAEDDDAAAAADEEATDSEDGGQDEDGVYALDDTAVYEPATEVALSGFKRSVTGEYAEPENTPYLQFTVKVKNGGKKALDITQLTVNCSYGKDGKSSDSVFDSEAGLEGGPETKLLPGRSLNVPWGCELPKGEKLIQIEVSPDFESDAAIFTGTVK</sequence>
<accession>A0ABZ1KV31</accession>
<feature type="region of interest" description="Disordered" evidence="2">
    <location>
        <begin position="1"/>
        <end position="27"/>
    </location>
</feature>
<dbReference type="EMBL" id="CP108164">
    <property type="protein sequence ID" value="WTQ84422.1"/>
    <property type="molecule type" value="Genomic_DNA"/>
</dbReference>
<evidence type="ECO:0000313" key="4">
    <source>
        <dbReference type="Proteomes" id="UP001622557"/>
    </source>
</evidence>
<feature type="region of interest" description="Disordered" evidence="2">
    <location>
        <begin position="69"/>
        <end position="104"/>
    </location>
</feature>
<dbReference type="Gene3D" id="2.60.40.1240">
    <property type="match status" value="1"/>
</dbReference>
<feature type="compositionally biased region" description="Acidic residues" evidence="2">
    <location>
        <begin position="80"/>
        <end position="104"/>
    </location>
</feature>
<name>A0ABZ1KV31_STRAH</name>
<dbReference type="Proteomes" id="UP001622557">
    <property type="component" value="Chromosome"/>
</dbReference>
<evidence type="ECO:0000256" key="1">
    <source>
        <dbReference type="ARBA" id="ARBA00022729"/>
    </source>
</evidence>
<proteinExistence type="predicted"/>
<gene>
    <name evidence="3" type="ORF">OG350_30775</name>
</gene>
<evidence type="ECO:0000313" key="3">
    <source>
        <dbReference type="EMBL" id="WTQ84422.1"/>
    </source>
</evidence>
<dbReference type="GeneID" id="97284913"/>
<evidence type="ECO:0000256" key="2">
    <source>
        <dbReference type="SAM" id="MobiDB-lite"/>
    </source>
</evidence>
<protein>
    <recommendedName>
        <fullName evidence="5">DUF4352 domain-containing protein</fullName>
    </recommendedName>
</protein>